<keyword evidence="5" id="KW-1185">Reference proteome</keyword>
<dbReference type="PANTHER" id="PTHR10587">
    <property type="entry name" value="GLYCOSYL TRANSFERASE-RELATED"/>
    <property type="match status" value="1"/>
</dbReference>
<evidence type="ECO:0000256" key="1">
    <source>
        <dbReference type="SAM" id="MobiDB-lite"/>
    </source>
</evidence>
<feature type="domain" description="NodB homology" evidence="3">
    <location>
        <begin position="114"/>
        <end position="306"/>
    </location>
</feature>
<keyword evidence="2" id="KW-0812">Transmembrane</keyword>
<dbReference type="RefSeq" id="WP_349183188.1">
    <property type="nucleotide sequence ID" value="NZ_JBBNGS010000022.1"/>
</dbReference>
<dbReference type="InterPro" id="IPR011330">
    <property type="entry name" value="Glyco_hydro/deAcase_b/a-brl"/>
</dbReference>
<evidence type="ECO:0000256" key="2">
    <source>
        <dbReference type="SAM" id="Phobius"/>
    </source>
</evidence>
<dbReference type="Pfam" id="PF01522">
    <property type="entry name" value="Polysacc_deac_1"/>
    <property type="match status" value="1"/>
</dbReference>
<protein>
    <submittedName>
        <fullName evidence="4">Polysaccharide deacetylase family protein</fullName>
        <ecNumber evidence="4">3.-.-.-</ecNumber>
    </submittedName>
</protein>
<reference evidence="4 5" key="1">
    <citation type="submission" date="2024-04" db="EMBL/GenBank/DDBJ databases">
        <title>Human intestinal bacterial collection.</title>
        <authorList>
            <person name="Pauvert C."/>
            <person name="Hitch T.C.A."/>
            <person name="Clavel T."/>
        </authorList>
    </citation>
    <scope>NUCLEOTIDE SEQUENCE [LARGE SCALE GENOMIC DNA]</scope>
    <source>
        <strain evidence="4 5">CLA-AA-H197</strain>
    </source>
</reference>
<proteinExistence type="predicted"/>
<dbReference type="InterPro" id="IPR050248">
    <property type="entry name" value="Polysacc_deacetylase_ArnD"/>
</dbReference>
<dbReference type="Proteomes" id="UP001478817">
    <property type="component" value="Unassembled WGS sequence"/>
</dbReference>
<organism evidence="4 5">
    <name type="scientific">Paratractidigestivibacter faecalis</name>
    <dbReference type="NCBI Taxonomy" id="2292441"/>
    <lineage>
        <taxon>Bacteria</taxon>
        <taxon>Bacillati</taxon>
        <taxon>Actinomycetota</taxon>
        <taxon>Coriobacteriia</taxon>
        <taxon>Coriobacteriales</taxon>
        <taxon>Atopobiaceae</taxon>
        <taxon>Paratractidigestivibacter</taxon>
    </lineage>
</organism>
<keyword evidence="4" id="KW-0378">Hydrolase</keyword>
<dbReference type="SUPFAM" id="SSF88713">
    <property type="entry name" value="Glycoside hydrolase/deacetylase"/>
    <property type="match status" value="1"/>
</dbReference>
<accession>A0ABV1IHX7</accession>
<comment type="caution">
    <text evidence="4">The sequence shown here is derived from an EMBL/GenBank/DDBJ whole genome shotgun (WGS) entry which is preliminary data.</text>
</comment>
<feature type="region of interest" description="Disordered" evidence="1">
    <location>
        <begin position="48"/>
        <end position="90"/>
    </location>
</feature>
<keyword evidence="2" id="KW-0472">Membrane</keyword>
<feature type="compositionally biased region" description="Acidic residues" evidence="1">
    <location>
        <begin position="70"/>
        <end position="82"/>
    </location>
</feature>
<feature type="transmembrane region" description="Helical" evidence="2">
    <location>
        <begin position="21"/>
        <end position="43"/>
    </location>
</feature>
<dbReference type="Gene3D" id="3.20.20.370">
    <property type="entry name" value="Glycoside hydrolase/deacetylase"/>
    <property type="match status" value="1"/>
</dbReference>
<evidence type="ECO:0000313" key="4">
    <source>
        <dbReference type="EMBL" id="MEQ2638500.1"/>
    </source>
</evidence>
<keyword evidence="2" id="KW-1133">Transmembrane helix</keyword>
<dbReference type="PANTHER" id="PTHR10587:SF125">
    <property type="entry name" value="POLYSACCHARIDE DEACETYLASE YHEN-RELATED"/>
    <property type="match status" value="1"/>
</dbReference>
<dbReference type="EMBL" id="JBBNGS010000022">
    <property type="protein sequence ID" value="MEQ2638500.1"/>
    <property type="molecule type" value="Genomic_DNA"/>
</dbReference>
<dbReference type="EC" id="3.-.-.-" evidence="4"/>
<dbReference type="PROSITE" id="PS51677">
    <property type="entry name" value="NODB"/>
    <property type="match status" value="1"/>
</dbReference>
<sequence>MSERRADRRGTPRGRDGHVARVAAAALVAVLVLGVCAGVAVAVSASFSAAPPASGNGGDREVVSDKAQPEEPEASAADDDSGEQQLPSDDERAADLALDPNRQTDWLDHSNGEKTLYLTFDDGPSANTEKVLDILDQYGAKATFFVTGHEPEYRPMIAEAYRRGNTIGMHSYTHDYATIYQSEDAFFGDLSQVADVVKEQIGYVPYLTRFPGGVSNTVSESYCPGIMTALASDLQAKGYQYYDWNVSSSDASGNHVPVDTIVQSSCAYGSFTNVILLCHDSGAKTTTVEALPQIIEYYQSQGFVCKAIDRSTVVVHHHINN</sequence>
<dbReference type="CDD" id="cd10944">
    <property type="entry name" value="CE4_SmPgdA_like"/>
    <property type="match status" value="1"/>
</dbReference>
<dbReference type="InterPro" id="IPR002509">
    <property type="entry name" value="NODB_dom"/>
</dbReference>
<evidence type="ECO:0000259" key="3">
    <source>
        <dbReference type="PROSITE" id="PS51677"/>
    </source>
</evidence>
<evidence type="ECO:0000313" key="5">
    <source>
        <dbReference type="Proteomes" id="UP001478817"/>
    </source>
</evidence>
<gene>
    <name evidence="4" type="ORF">AAAT05_09140</name>
</gene>
<dbReference type="GO" id="GO:0016787">
    <property type="term" value="F:hydrolase activity"/>
    <property type="evidence" value="ECO:0007669"/>
    <property type="project" value="UniProtKB-KW"/>
</dbReference>
<name>A0ABV1IHX7_9ACTN</name>
<feature type="compositionally biased region" description="Basic and acidic residues" evidence="1">
    <location>
        <begin position="58"/>
        <end position="69"/>
    </location>
</feature>